<gene>
    <name evidence="2" type="ORF">INF20_04585</name>
</gene>
<accession>A0ABR9QXG3</accession>
<proteinExistence type="predicted"/>
<keyword evidence="2" id="KW-0547">Nucleotide-binding</keyword>
<evidence type="ECO:0000313" key="2">
    <source>
        <dbReference type="EMBL" id="MBE5035558.1"/>
    </source>
</evidence>
<dbReference type="InterPro" id="IPR003594">
    <property type="entry name" value="HATPase_dom"/>
</dbReference>
<name>A0ABR9QXG3_9FIRM</name>
<dbReference type="Proteomes" id="UP001516588">
    <property type="component" value="Unassembled WGS sequence"/>
</dbReference>
<feature type="domain" description="Histidine kinase/HSP90-like ATPase" evidence="1">
    <location>
        <begin position="13"/>
        <end position="132"/>
    </location>
</feature>
<reference evidence="2 3" key="1">
    <citation type="submission" date="2020-10" db="EMBL/GenBank/DDBJ databases">
        <title>ChiBAC.</title>
        <authorList>
            <person name="Zenner C."/>
            <person name="Hitch T.C.A."/>
            <person name="Clavel T."/>
        </authorList>
    </citation>
    <scope>NUCLEOTIDE SEQUENCE [LARGE SCALE GENOMIC DNA]</scope>
    <source>
        <strain evidence="2 3">DSM 108706</strain>
    </source>
</reference>
<keyword evidence="2" id="KW-0067">ATP-binding</keyword>
<dbReference type="InterPro" id="IPR036890">
    <property type="entry name" value="HATPase_C_sf"/>
</dbReference>
<keyword evidence="3" id="KW-1185">Reference proteome</keyword>
<dbReference type="EMBL" id="JADCKA010000006">
    <property type="protein sequence ID" value="MBE5035558.1"/>
    <property type="molecule type" value="Genomic_DNA"/>
</dbReference>
<dbReference type="GO" id="GO:0005524">
    <property type="term" value="F:ATP binding"/>
    <property type="evidence" value="ECO:0007669"/>
    <property type="project" value="UniProtKB-KW"/>
</dbReference>
<dbReference type="Pfam" id="PF13581">
    <property type="entry name" value="HATPase_c_2"/>
    <property type="match status" value="1"/>
</dbReference>
<protein>
    <submittedName>
        <fullName evidence="2">ATP-binding protein</fullName>
    </submittedName>
</protein>
<organism evidence="2 3">
    <name type="scientific">Gallibacter intestinalis</name>
    <dbReference type="NCBI Taxonomy" id="2779356"/>
    <lineage>
        <taxon>Bacteria</taxon>
        <taxon>Bacillati</taxon>
        <taxon>Bacillota</taxon>
        <taxon>Clostridia</taxon>
        <taxon>Eubacteriales</taxon>
        <taxon>Eubacteriaceae</taxon>
        <taxon>Gallibacter</taxon>
    </lineage>
</organism>
<sequence>MNKTDLVKIKVPGKPEFIKVCRSAALATASLAGFDVDTVDEIGMAVFEACKVVTCHGYDCWCSEYEMDIRTEDDGLTIEILSSGSHTVEKDCEICLDCPNEGDLGISIINNIMDSVSIENTDDGGKKITLVKKNAR</sequence>
<evidence type="ECO:0000259" key="1">
    <source>
        <dbReference type="Pfam" id="PF13581"/>
    </source>
</evidence>
<evidence type="ECO:0000313" key="3">
    <source>
        <dbReference type="Proteomes" id="UP001516588"/>
    </source>
</evidence>
<dbReference type="Gene3D" id="3.30.565.10">
    <property type="entry name" value="Histidine kinase-like ATPase, C-terminal domain"/>
    <property type="match status" value="1"/>
</dbReference>
<dbReference type="RefSeq" id="WP_226385206.1">
    <property type="nucleotide sequence ID" value="NZ_JADCKA010000006.1"/>
</dbReference>
<comment type="caution">
    <text evidence="2">The sequence shown here is derived from an EMBL/GenBank/DDBJ whole genome shotgun (WGS) entry which is preliminary data.</text>
</comment>